<dbReference type="PANTHER" id="PTHR32120">
    <property type="entry name" value="SMALL RIBOSOMAL SUBUNIT BIOGENESIS GTPASE RSGA"/>
    <property type="match status" value="1"/>
</dbReference>
<comment type="function">
    <text evidence="10">One of several proteins that assist in the late maturation steps of the functional core of the 30S ribosomal subunit. Helps release RbfA from mature subunits. May play a role in the assembly of ribosomal proteins into the subunit. Circularly permuted GTPase that catalyzes slow GTP hydrolysis, GTPase activity is stimulated by the 30S ribosomal subunit.</text>
</comment>
<dbReference type="Pfam" id="PF03193">
    <property type="entry name" value="RsgA_GTPase"/>
    <property type="match status" value="1"/>
</dbReference>
<dbReference type="EMBL" id="LAYZ01000001">
    <property type="protein sequence ID" value="KKK35265.1"/>
    <property type="molecule type" value="Genomic_DNA"/>
</dbReference>
<dbReference type="Gene3D" id="3.40.50.300">
    <property type="entry name" value="P-loop containing nucleotide triphosphate hydrolases"/>
    <property type="match status" value="1"/>
</dbReference>
<evidence type="ECO:0000313" key="14">
    <source>
        <dbReference type="Proteomes" id="UP000034287"/>
    </source>
</evidence>
<accession>A0A0M2SRJ3</accession>
<dbReference type="InterPro" id="IPR027417">
    <property type="entry name" value="P-loop_NTPase"/>
</dbReference>
<dbReference type="InterPro" id="IPR004881">
    <property type="entry name" value="Ribosome_biogen_GTPase_RsgA"/>
</dbReference>
<dbReference type="GO" id="GO:0005525">
    <property type="term" value="F:GTP binding"/>
    <property type="evidence" value="ECO:0007669"/>
    <property type="project" value="UniProtKB-UniRule"/>
</dbReference>
<dbReference type="GO" id="GO:0046872">
    <property type="term" value="F:metal ion binding"/>
    <property type="evidence" value="ECO:0007669"/>
    <property type="project" value="UniProtKB-KW"/>
</dbReference>
<dbReference type="PROSITE" id="PS50936">
    <property type="entry name" value="ENGC_GTPASE"/>
    <property type="match status" value="1"/>
</dbReference>
<dbReference type="InterPro" id="IPR030378">
    <property type="entry name" value="G_CP_dom"/>
</dbReference>
<evidence type="ECO:0000256" key="10">
    <source>
        <dbReference type="HAMAP-Rule" id="MF_01820"/>
    </source>
</evidence>
<proteinExistence type="inferred from homology"/>
<dbReference type="Proteomes" id="UP000034287">
    <property type="component" value="Unassembled WGS sequence"/>
</dbReference>
<reference evidence="13 14" key="1">
    <citation type="submission" date="2015-04" db="EMBL/GenBank/DDBJ databases">
        <title>Taxonomic description and genome sequence of Salinicoccus sediminis sp. nov., a novel hyper halotolerant bacterium isolated from marine sediment.</title>
        <authorList>
            <person name="Mathan Kumar R."/>
            <person name="Kaur G."/>
            <person name="Kumar N."/>
            <person name="Kumar A."/>
            <person name="Singh N.K."/>
            <person name="Kaur N."/>
            <person name="Mayilraj S."/>
        </authorList>
    </citation>
    <scope>NUCLEOTIDE SEQUENCE [LARGE SCALE GENOMIC DNA]</scope>
    <source>
        <strain evidence="13 14">SV-16</strain>
    </source>
</reference>
<keyword evidence="9 10" id="KW-0342">GTP-binding</keyword>
<dbReference type="SUPFAM" id="SSF50249">
    <property type="entry name" value="Nucleic acid-binding proteins"/>
    <property type="match status" value="1"/>
</dbReference>
<evidence type="ECO:0000259" key="12">
    <source>
        <dbReference type="PROSITE" id="PS51721"/>
    </source>
</evidence>
<comment type="subunit">
    <text evidence="10">Monomer. Associates with 30S ribosomal subunit, binds 16S rRNA.</text>
</comment>
<feature type="binding site" evidence="10">
    <location>
        <position position="249"/>
    </location>
    <ligand>
        <name>Zn(2+)</name>
        <dbReference type="ChEBI" id="CHEBI:29105"/>
    </ligand>
</feature>
<dbReference type="Gene3D" id="1.10.40.50">
    <property type="entry name" value="Probable gtpase engc, domain 3"/>
    <property type="match status" value="1"/>
</dbReference>
<evidence type="ECO:0000256" key="4">
    <source>
        <dbReference type="ARBA" id="ARBA00022730"/>
    </source>
</evidence>
<dbReference type="CDD" id="cd04466">
    <property type="entry name" value="S1_YloQ_GTPase"/>
    <property type="match status" value="1"/>
</dbReference>
<dbReference type="EC" id="3.6.1.-" evidence="10"/>
<dbReference type="HAMAP" id="MF_01820">
    <property type="entry name" value="GTPase_RsgA"/>
    <property type="match status" value="1"/>
</dbReference>
<keyword evidence="3 10" id="KW-0479">Metal-binding</keyword>
<keyword evidence="4 10" id="KW-0699">rRNA-binding</keyword>
<keyword evidence="6 10" id="KW-0378">Hydrolase</keyword>
<evidence type="ECO:0000256" key="2">
    <source>
        <dbReference type="ARBA" id="ARBA00022517"/>
    </source>
</evidence>
<name>A0A0M2SRJ3_9STAP</name>
<evidence type="ECO:0000313" key="13">
    <source>
        <dbReference type="EMBL" id="KKK35265.1"/>
    </source>
</evidence>
<feature type="binding site" evidence="10">
    <location>
        <begin position="112"/>
        <end position="115"/>
    </location>
    <ligand>
        <name>GTP</name>
        <dbReference type="ChEBI" id="CHEBI:37565"/>
    </ligand>
</feature>
<feature type="binding site" evidence="10">
    <location>
        <position position="255"/>
    </location>
    <ligand>
        <name>Zn(2+)</name>
        <dbReference type="ChEBI" id="CHEBI:29105"/>
    </ligand>
</feature>
<protein>
    <recommendedName>
        <fullName evidence="10">Small ribosomal subunit biogenesis GTPase RsgA</fullName>
        <ecNumber evidence="10">3.6.1.-</ecNumber>
    </recommendedName>
</protein>
<evidence type="ECO:0000256" key="7">
    <source>
        <dbReference type="ARBA" id="ARBA00022833"/>
    </source>
</evidence>
<dbReference type="GO" id="GO:0019843">
    <property type="term" value="F:rRNA binding"/>
    <property type="evidence" value="ECO:0007669"/>
    <property type="project" value="UniProtKB-KW"/>
</dbReference>
<organism evidence="13 14">
    <name type="scientific">Salinicoccus sediminis</name>
    <dbReference type="NCBI Taxonomy" id="1432562"/>
    <lineage>
        <taxon>Bacteria</taxon>
        <taxon>Bacillati</taxon>
        <taxon>Bacillota</taxon>
        <taxon>Bacilli</taxon>
        <taxon>Bacillales</taxon>
        <taxon>Staphylococcaceae</taxon>
        <taxon>Salinicoccus</taxon>
    </lineage>
</organism>
<sequence>MLKGRIIKALSGFYYVEHDGSVYETRARGKFRKTQETPLVGDFVTFQIENESGGYINEIHERKNSLIRPPVANIDQLLVTMSMKSPDFNFYLLDRFLAYAEAHDMEPVIVITKKDLDDDPAKHEEIREVYDGIYPVHFTDQEHIGEDLKGIFRDRLSVLAGQSGVGKSTLLNTLVPDLGLDTGEISFALNRGRHTTRHVELVRTGGGLIADTPGFSTIEFTDIDKYNIKYCFPDFNEYSASCKFRECSHINEPKCGVKAAVASGDLTGSRYSSYLAIHQEIENRKERY</sequence>
<comment type="similarity">
    <text evidence="10">Belongs to the TRAFAC class YlqF/YawG GTPase family. RsgA subfamily.</text>
</comment>
<keyword evidence="1 10" id="KW-0963">Cytoplasm</keyword>
<feature type="domain" description="EngC GTPase" evidence="11">
    <location>
        <begin position="72"/>
        <end position="216"/>
    </location>
</feature>
<comment type="cofactor">
    <cofactor evidence="10">
        <name>Zn(2+)</name>
        <dbReference type="ChEBI" id="CHEBI:29105"/>
    </cofactor>
    <text evidence="10">Binds 1 zinc ion per subunit.</text>
</comment>
<dbReference type="SUPFAM" id="SSF52540">
    <property type="entry name" value="P-loop containing nucleoside triphosphate hydrolases"/>
    <property type="match status" value="1"/>
</dbReference>
<evidence type="ECO:0000256" key="1">
    <source>
        <dbReference type="ARBA" id="ARBA00022490"/>
    </source>
</evidence>
<dbReference type="CDD" id="cd01854">
    <property type="entry name" value="YjeQ_EngC"/>
    <property type="match status" value="1"/>
</dbReference>
<dbReference type="InterPro" id="IPR012340">
    <property type="entry name" value="NA-bd_OB-fold"/>
</dbReference>
<dbReference type="GO" id="GO:0005737">
    <property type="term" value="C:cytoplasm"/>
    <property type="evidence" value="ECO:0007669"/>
    <property type="project" value="UniProtKB-SubCell"/>
</dbReference>
<dbReference type="PROSITE" id="PS51721">
    <property type="entry name" value="G_CP"/>
    <property type="match status" value="1"/>
</dbReference>
<dbReference type="InterPro" id="IPR031944">
    <property type="entry name" value="RsgA_N"/>
</dbReference>
<dbReference type="Pfam" id="PF16745">
    <property type="entry name" value="RsgA_N"/>
    <property type="match status" value="1"/>
</dbReference>
<keyword evidence="14" id="KW-1185">Reference proteome</keyword>
<keyword evidence="2 10" id="KW-0690">Ribosome biogenesis</keyword>
<evidence type="ECO:0000256" key="6">
    <source>
        <dbReference type="ARBA" id="ARBA00022801"/>
    </source>
</evidence>
<dbReference type="STRING" id="1432562.WN59_00020"/>
<dbReference type="PANTHER" id="PTHR32120:SF11">
    <property type="entry name" value="SMALL RIBOSOMAL SUBUNIT BIOGENESIS GTPASE RSGA 1, MITOCHONDRIAL-RELATED"/>
    <property type="match status" value="1"/>
</dbReference>
<keyword evidence="5 10" id="KW-0547">Nucleotide-binding</keyword>
<dbReference type="RefSeq" id="WP_046510731.1">
    <property type="nucleotide sequence ID" value="NZ_LAYZ01000001.1"/>
</dbReference>
<dbReference type="AlphaFoldDB" id="A0A0M2SRJ3"/>
<evidence type="ECO:0000256" key="9">
    <source>
        <dbReference type="ARBA" id="ARBA00023134"/>
    </source>
</evidence>
<dbReference type="GO" id="GO:0003924">
    <property type="term" value="F:GTPase activity"/>
    <property type="evidence" value="ECO:0007669"/>
    <property type="project" value="UniProtKB-UniRule"/>
</dbReference>
<dbReference type="OrthoDB" id="9809485at2"/>
<dbReference type="PATRIC" id="fig|1432562.3.peg.4"/>
<keyword evidence="8 10" id="KW-0694">RNA-binding</keyword>
<evidence type="ECO:0000256" key="5">
    <source>
        <dbReference type="ARBA" id="ARBA00022741"/>
    </source>
</evidence>
<gene>
    <name evidence="10" type="primary">rsgA</name>
    <name evidence="13" type="ORF">WN59_00020</name>
</gene>
<comment type="subcellular location">
    <subcellularLocation>
        <location evidence="10">Cytoplasm</location>
    </subcellularLocation>
</comment>
<evidence type="ECO:0000256" key="3">
    <source>
        <dbReference type="ARBA" id="ARBA00022723"/>
    </source>
</evidence>
<feature type="binding site" evidence="10">
    <location>
        <position position="247"/>
    </location>
    <ligand>
        <name>Zn(2+)</name>
        <dbReference type="ChEBI" id="CHEBI:29105"/>
    </ligand>
</feature>
<keyword evidence="7 10" id="KW-0862">Zinc</keyword>
<feature type="domain" description="CP-type G" evidence="12">
    <location>
        <begin position="63"/>
        <end position="218"/>
    </location>
</feature>
<evidence type="ECO:0000259" key="11">
    <source>
        <dbReference type="PROSITE" id="PS50936"/>
    </source>
</evidence>
<dbReference type="InterPro" id="IPR010914">
    <property type="entry name" value="RsgA_GTPase_dom"/>
</dbReference>
<feature type="binding site" evidence="10">
    <location>
        <begin position="161"/>
        <end position="169"/>
    </location>
    <ligand>
        <name>GTP</name>
        <dbReference type="ChEBI" id="CHEBI:37565"/>
    </ligand>
</feature>
<comment type="caution">
    <text evidence="13">The sequence shown here is derived from an EMBL/GenBank/DDBJ whole genome shotgun (WGS) entry which is preliminary data.</text>
</comment>
<dbReference type="Gene3D" id="2.40.50.140">
    <property type="entry name" value="Nucleic acid-binding proteins"/>
    <property type="match status" value="1"/>
</dbReference>
<feature type="binding site" evidence="10">
    <location>
        <position position="242"/>
    </location>
    <ligand>
        <name>Zn(2+)</name>
        <dbReference type="ChEBI" id="CHEBI:29105"/>
    </ligand>
</feature>
<evidence type="ECO:0000256" key="8">
    <source>
        <dbReference type="ARBA" id="ARBA00022884"/>
    </source>
</evidence>
<dbReference type="GO" id="GO:0042274">
    <property type="term" value="P:ribosomal small subunit biogenesis"/>
    <property type="evidence" value="ECO:0007669"/>
    <property type="project" value="UniProtKB-UniRule"/>
</dbReference>
<dbReference type="NCBIfam" id="TIGR00157">
    <property type="entry name" value="ribosome small subunit-dependent GTPase A"/>
    <property type="match status" value="1"/>
</dbReference>